<keyword evidence="1" id="KW-0812">Transmembrane</keyword>
<feature type="transmembrane region" description="Helical" evidence="1">
    <location>
        <begin position="46"/>
        <end position="71"/>
    </location>
</feature>
<feature type="transmembrane region" description="Helical" evidence="1">
    <location>
        <begin position="163"/>
        <end position="185"/>
    </location>
</feature>
<evidence type="ECO:0000256" key="1">
    <source>
        <dbReference type="SAM" id="Phobius"/>
    </source>
</evidence>
<dbReference type="GeneID" id="106152491"/>
<feature type="transmembrane region" description="Helical" evidence="1">
    <location>
        <begin position="117"/>
        <end position="143"/>
    </location>
</feature>
<dbReference type="Proteomes" id="UP000085678">
    <property type="component" value="Unplaced"/>
</dbReference>
<organism evidence="2 3">
    <name type="scientific">Lingula anatina</name>
    <name type="common">Brachiopod</name>
    <name type="synonym">Lingula unguis</name>
    <dbReference type="NCBI Taxonomy" id="7574"/>
    <lineage>
        <taxon>Eukaryota</taxon>
        <taxon>Metazoa</taxon>
        <taxon>Spiralia</taxon>
        <taxon>Lophotrochozoa</taxon>
        <taxon>Brachiopoda</taxon>
        <taxon>Linguliformea</taxon>
        <taxon>Lingulata</taxon>
        <taxon>Lingulida</taxon>
        <taxon>Linguloidea</taxon>
        <taxon>Lingulidae</taxon>
        <taxon>Lingula</taxon>
    </lineage>
</organism>
<evidence type="ECO:0000313" key="3">
    <source>
        <dbReference type="RefSeq" id="XP_013381554.1"/>
    </source>
</evidence>
<keyword evidence="1" id="KW-1133">Transmembrane helix</keyword>
<sequence length="206" mass="22100">MSTDRCVQCKTLLQNNGPFRSCHVCGAHVFRRSDEGWTKMDSSLRFLVWVAVVELLTGTVSVGCGLAMSVLSRHNLVWPLTSFAPIWTGTVIMITGIVGMMTYTQKRSPHNLKLRKLVIAHVTLCQFSVLLGGFNVAYGAWVLSACDAGRICNSSGGASNHNVMIALSVAVIAVGCAMTLVSGLTTMATCLCRRRFGIGSTSGSCY</sequence>
<dbReference type="RefSeq" id="XP_013381554.1">
    <property type="nucleotide sequence ID" value="XM_013526100.1"/>
</dbReference>
<keyword evidence="1" id="KW-0472">Membrane</keyword>
<evidence type="ECO:0000313" key="2">
    <source>
        <dbReference type="Proteomes" id="UP000085678"/>
    </source>
</evidence>
<proteinExistence type="predicted"/>
<dbReference type="OrthoDB" id="6105524at2759"/>
<dbReference type="InParanoid" id="A0A1S3H8V0"/>
<name>A0A1S3H8V0_LINAN</name>
<feature type="transmembrane region" description="Helical" evidence="1">
    <location>
        <begin position="83"/>
        <end position="105"/>
    </location>
</feature>
<dbReference type="AlphaFoldDB" id="A0A1S3H8V0"/>
<keyword evidence="2" id="KW-1185">Reference proteome</keyword>
<accession>A0A1S3H8V0</accession>
<reference evidence="3" key="1">
    <citation type="submission" date="2025-08" db="UniProtKB">
        <authorList>
            <consortium name="RefSeq"/>
        </authorList>
    </citation>
    <scope>IDENTIFICATION</scope>
    <source>
        <tissue evidence="3">Gonads</tissue>
    </source>
</reference>
<dbReference type="KEGG" id="lak:106152491"/>
<gene>
    <name evidence="3" type="primary">LOC106152491</name>
</gene>
<protein>
    <submittedName>
        <fullName evidence="3">Uncharacterized protein LOC106152491</fullName>
    </submittedName>
</protein>